<reference evidence="4" key="1">
    <citation type="submission" date="2024-02" db="EMBL/GenBank/DDBJ databases">
        <authorList>
            <consortium name="ELIXIR-Norway"/>
            <consortium name="Elixir Norway"/>
        </authorList>
    </citation>
    <scope>NUCLEOTIDE SEQUENCE</scope>
</reference>
<dbReference type="InterPro" id="IPR035269">
    <property type="entry name" value="PSMD9"/>
</dbReference>
<dbReference type="SUPFAM" id="SSF50156">
    <property type="entry name" value="PDZ domain-like"/>
    <property type="match status" value="1"/>
</dbReference>
<dbReference type="Pfam" id="PF18265">
    <property type="entry name" value="Nas2_N"/>
    <property type="match status" value="1"/>
</dbReference>
<feature type="region of interest" description="Disordered" evidence="2">
    <location>
        <begin position="117"/>
        <end position="136"/>
    </location>
</feature>
<dbReference type="Gene3D" id="2.30.42.10">
    <property type="match status" value="1"/>
</dbReference>
<dbReference type="PANTHER" id="PTHR12651:SF1">
    <property type="entry name" value="26S PROTEASOME NON-ATPASE REGULATORY SUBUNIT 9"/>
    <property type="match status" value="1"/>
</dbReference>
<evidence type="ECO:0000313" key="4">
    <source>
        <dbReference type="EMBL" id="CAK9216067.1"/>
    </source>
</evidence>
<gene>
    <name evidence="4" type="ORF">CSSPTR1EN2_LOCUS13216</name>
</gene>
<dbReference type="Proteomes" id="UP001497512">
    <property type="component" value="Chromosome 2"/>
</dbReference>
<evidence type="ECO:0000256" key="1">
    <source>
        <dbReference type="ARBA" id="ARBA00023186"/>
    </source>
</evidence>
<dbReference type="PANTHER" id="PTHR12651">
    <property type="entry name" value="26S PROTEASOME NON-ATPASE REGULATORY SUBUNIT 9"/>
    <property type="match status" value="1"/>
</dbReference>
<feature type="domain" description="Nas2 N-terminal" evidence="3">
    <location>
        <begin position="12"/>
        <end position="89"/>
    </location>
</feature>
<dbReference type="Gene3D" id="6.10.140.1710">
    <property type="match status" value="1"/>
</dbReference>
<keyword evidence="1" id="KW-0143">Chaperone</keyword>
<evidence type="ECO:0000259" key="3">
    <source>
        <dbReference type="Pfam" id="PF18265"/>
    </source>
</evidence>
<keyword evidence="5" id="KW-1185">Reference proteome</keyword>
<protein>
    <recommendedName>
        <fullName evidence="3">Nas2 N-terminal domain-containing protein</fullName>
    </recommendedName>
</protein>
<proteinExistence type="predicted"/>
<dbReference type="InterPro" id="IPR040815">
    <property type="entry name" value="Nas2_N"/>
</dbReference>
<accession>A0ABP0U9U8</accession>
<dbReference type="EMBL" id="OZ019894">
    <property type="protein sequence ID" value="CAK9216067.1"/>
    <property type="molecule type" value="Genomic_DNA"/>
</dbReference>
<evidence type="ECO:0000313" key="5">
    <source>
        <dbReference type="Proteomes" id="UP001497512"/>
    </source>
</evidence>
<organism evidence="4 5">
    <name type="scientific">Sphagnum troendelagicum</name>
    <dbReference type="NCBI Taxonomy" id="128251"/>
    <lineage>
        <taxon>Eukaryota</taxon>
        <taxon>Viridiplantae</taxon>
        <taxon>Streptophyta</taxon>
        <taxon>Embryophyta</taxon>
        <taxon>Bryophyta</taxon>
        <taxon>Sphagnophytina</taxon>
        <taxon>Sphagnopsida</taxon>
        <taxon>Sphagnales</taxon>
        <taxon>Sphagnaceae</taxon>
        <taxon>Sphagnum</taxon>
    </lineage>
</organism>
<sequence length="228" mass="24398">MVGANLKAETMAMMESRTAVEAEMDAIIARLSRPGGAGLQGNLVDSEGFPRADLDIAAVRADRQRLSVLRNDHKELTSSIERNIYILHSGGFTKDSTLPQKPEVEDVRRSQRVGAIATPSGTHNRGLEGPSPMDEDAGHASVPFAVFDEVTEGSPGALDGILLGDQLTKFGSVEGGENVLQHLAQESQLNEGSGLNVVVLRRGEPIHLVVTPRRWAGRGLLGCHIQPL</sequence>
<evidence type="ECO:0000256" key="2">
    <source>
        <dbReference type="SAM" id="MobiDB-lite"/>
    </source>
</evidence>
<dbReference type="InterPro" id="IPR036034">
    <property type="entry name" value="PDZ_sf"/>
</dbReference>
<name>A0ABP0U9U8_9BRYO</name>